<protein>
    <submittedName>
        <fullName evidence="2">Uncharacterized conserved protein YbjT, contains NAD(P)-binding and DUF2867 domains</fullName>
    </submittedName>
</protein>
<evidence type="ECO:0000313" key="2">
    <source>
        <dbReference type="EMBL" id="SHI64196.1"/>
    </source>
</evidence>
<dbReference type="AlphaFoldDB" id="A0A1M6CT76"/>
<evidence type="ECO:0000313" key="3">
    <source>
        <dbReference type="Proteomes" id="UP000184418"/>
    </source>
</evidence>
<name>A0A1M6CT76_9BACT</name>
<dbReference type="STRING" id="1121955.SAMN02745146_1262"/>
<dbReference type="InterPro" id="IPR008030">
    <property type="entry name" value="NmrA-like"/>
</dbReference>
<proteinExistence type="predicted"/>
<sequence length="295" mass="31459">MAQTILVTGATGTVGSELVKALANRGLVVRAGVHSLIKGERLKQLNPEVQLVEIEYARPESLHVALTGTDRVFMITPFSEDQVAIGKRIIDAAKQAGVQQVVKLSAAGAEAEPGIQLGRWHREMEQYLEQSGLPYTLLRPGSFMQNFLTYNGEAIRTEGKLYLPLGEAKVNYIDARDIAATAAAILSSPVAEHQGKAYFLSGPAAVGGTDVAAALSQATGRSVSYVDVPEQAAAQAMAQAPAWLRDSLLELNHISKNGHAAGLSPVVEQLTGCPARSIEQFAKDYRQQFQAAPAT</sequence>
<dbReference type="RefSeq" id="WP_073106639.1">
    <property type="nucleotide sequence ID" value="NZ_FQYN01000002.1"/>
</dbReference>
<dbReference type="OrthoDB" id="9780595at2"/>
<reference evidence="2 3" key="1">
    <citation type="submission" date="2016-11" db="EMBL/GenBank/DDBJ databases">
        <authorList>
            <person name="Jaros S."/>
            <person name="Januszkiewicz K."/>
            <person name="Wedrychowicz H."/>
        </authorList>
    </citation>
    <scope>NUCLEOTIDE SEQUENCE [LARGE SCALE GENOMIC DNA]</scope>
    <source>
        <strain evidence="2 3">DSM 21074</strain>
    </source>
</reference>
<dbReference type="Proteomes" id="UP000184418">
    <property type="component" value="Unassembled WGS sequence"/>
</dbReference>
<dbReference type="PANTHER" id="PTHR43162:SF1">
    <property type="entry name" value="PRESTALK A DIFFERENTIATION PROTEIN A"/>
    <property type="match status" value="1"/>
</dbReference>
<dbReference type="InterPro" id="IPR051604">
    <property type="entry name" value="Ergot_Alk_Oxidoreductase"/>
</dbReference>
<dbReference type="Pfam" id="PF05368">
    <property type="entry name" value="NmrA"/>
    <property type="match status" value="1"/>
</dbReference>
<organism evidence="2 3">
    <name type="scientific">Hymenobacter daecheongensis DSM 21074</name>
    <dbReference type="NCBI Taxonomy" id="1121955"/>
    <lineage>
        <taxon>Bacteria</taxon>
        <taxon>Pseudomonadati</taxon>
        <taxon>Bacteroidota</taxon>
        <taxon>Cytophagia</taxon>
        <taxon>Cytophagales</taxon>
        <taxon>Hymenobacteraceae</taxon>
        <taxon>Hymenobacter</taxon>
    </lineage>
</organism>
<feature type="domain" description="NmrA-like" evidence="1">
    <location>
        <begin position="2"/>
        <end position="257"/>
    </location>
</feature>
<accession>A0A1M6CT76</accession>
<evidence type="ECO:0000259" key="1">
    <source>
        <dbReference type="Pfam" id="PF05368"/>
    </source>
</evidence>
<dbReference type="EMBL" id="FQYN01000002">
    <property type="protein sequence ID" value="SHI64196.1"/>
    <property type="molecule type" value="Genomic_DNA"/>
</dbReference>
<keyword evidence="3" id="KW-1185">Reference proteome</keyword>
<dbReference type="SUPFAM" id="SSF51735">
    <property type="entry name" value="NAD(P)-binding Rossmann-fold domains"/>
    <property type="match status" value="1"/>
</dbReference>
<dbReference type="InterPro" id="IPR036291">
    <property type="entry name" value="NAD(P)-bd_dom_sf"/>
</dbReference>
<dbReference type="Gene3D" id="3.40.50.720">
    <property type="entry name" value="NAD(P)-binding Rossmann-like Domain"/>
    <property type="match status" value="1"/>
</dbReference>
<dbReference type="PANTHER" id="PTHR43162">
    <property type="match status" value="1"/>
</dbReference>
<dbReference type="CDD" id="cd05269">
    <property type="entry name" value="TMR_SDR_a"/>
    <property type="match status" value="1"/>
</dbReference>
<gene>
    <name evidence="2" type="ORF">SAMN02745146_1262</name>
</gene>
<dbReference type="Gene3D" id="3.90.25.10">
    <property type="entry name" value="UDP-galactose 4-epimerase, domain 1"/>
    <property type="match status" value="1"/>
</dbReference>